<comment type="caution">
    <text evidence="1">The sequence shown here is derived from an EMBL/GenBank/DDBJ whole genome shotgun (WGS) entry which is preliminary data.</text>
</comment>
<gene>
    <name evidence="1" type="ORF">UT17_C0001G0005</name>
</gene>
<evidence type="ECO:0000313" key="1">
    <source>
        <dbReference type="EMBL" id="KKQ92626.1"/>
    </source>
</evidence>
<proteinExistence type="predicted"/>
<name>A0A0G0PTI7_9BACT</name>
<organism evidence="1 2">
    <name type="scientific">Candidatus Woesebacteria bacterium GW2011_GWB1_39_10</name>
    <dbReference type="NCBI Taxonomy" id="1618572"/>
    <lineage>
        <taxon>Bacteria</taxon>
        <taxon>Candidatus Woeseibacteriota</taxon>
    </lineage>
</organism>
<evidence type="ECO:0000313" key="2">
    <source>
        <dbReference type="Proteomes" id="UP000034774"/>
    </source>
</evidence>
<dbReference type="EMBL" id="LBVU01000001">
    <property type="protein sequence ID" value="KKQ92626.1"/>
    <property type="molecule type" value="Genomic_DNA"/>
</dbReference>
<dbReference type="Proteomes" id="UP000034774">
    <property type="component" value="Unassembled WGS sequence"/>
</dbReference>
<sequence length="94" mass="10258">MADFVAEDLLLAAPEVLTEVATEATDQCSKPLVVTAVKNVKFLLDPQTVNLCTAVTVLKRWVIEVRVETRGVPKEVISGPPLPLLTKIKPHLTQ</sequence>
<protein>
    <submittedName>
        <fullName evidence="1">Uncharacterized protein</fullName>
    </submittedName>
</protein>
<accession>A0A0G0PTI7</accession>
<dbReference type="AlphaFoldDB" id="A0A0G0PTI7"/>
<reference evidence="1 2" key="1">
    <citation type="journal article" date="2015" name="Nature">
        <title>rRNA introns, odd ribosomes, and small enigmatic genomes across a large radiation of phyla.</title>
        <authorList>
            <person name="Brown C.T."/>
            <person name="Hug L.A."/>
            <person name="Thomas B.C."/>
            <person name="Sharon I."/>
            <person name="Castelle C.J."/>
            <person name="Singh A."/>
            <person name="Wilkins M.J."/>
            <person name="Williams K.H."/>
            <person name="Banfield J.F."/>
        </authorList>
    </citation>
    <scope>NUCLEOTIDE SEQUENCE [LARGE SCALE GENOMIC DNA]</scope>
</reference>